<keyword evidence="1" id="KW-1133">Transmembrane helix</keyword>
<evidence type="ECO:0008006" key="4">
    <source>
        <dbReference type="Google" id="ProtNLM"/>
    </source>
</evidence>
<gene>
    <name evidence="2" type="ORF">EXE57_14350</name>
</gene>
<protein>
    <recommendedName>
        <fullName evidence="4">Sodium:proton antiporter</fullName>
    </recommendedName>
</protein>
<keyword evidence="1" id="KW-0472">Membrane</keyword>
<proteinExistence type="predicted"/>
<dbReference type="EMBL" id="CP038267">
    <property type="protein sequence ID" value="QBR93313.1"/>
    <property type="molecule type" value="Genomic_DNA"/>
</dbReference>
<dbReference type="KEGG" id="noy:EXE57_14350"/>
<sequence>MTLPFTSVFGDLEPRQTVTYLVVLAGAVLSTGFVVAPVAFHRVLFRRRQRPWIVEAANVCARLGLVCFALTSCGVLFFVFDVVLGLWPASIAFAAAFAFFLLLWGVVPWWGDHHAERGDPPQQ</sequence>
<evidence type="ECO:0000313" key="3">
    <source>
        <dbReference type="Proteomes" id="UP000294894"/>
    </source>
</evidence>
<reference evidence="2 3" key="1">
    <citation type="submission" date="2019-03" db="EMBL/GenBank/DDBJ databases">
        <title>Three New Species of Nocardioides, Nocardioides euryhalodurans sp. nov., Nocardioides seonyuensis sp. nov. and Nocardioides eburneoflavus sp. nov., Iolated from Soil.</title>
        <authorList>
            <person name="Roh S.G."/>
            <person name="Lee C."/>
            <person name="Kim M.-K."/>
            <person name="Kim S.B."/>
        </authorList>
    </citation>
    <scope>NUCLEOTIDE SEQUENCE [LARGE SCALE GENOMIC DNA]</scope>
    <source>
        <strain evidence="2 3">MMS17-SY117</strain>
    </source>
</reference>
<dbReference type="AlphaFoldDB" id="A0A4P7GMR5"/>
<dbReference type="Pfam" id="PF19853">
    <property type="entry name" value="DUF6328"/>
    <property type="match status" value="1"/>
</dbReference>
<name>A0A4P7GMR5_9ACTN</name>
<feature type="transmembrane region" description="Helical" evidence="1">
    <location>
        <begin position="86"/>
        <end position="107"/>
    </location>
</feature>
<accession>A0A4P7GMR5</accession>
<keyword evidence="3" id="KW-1185">Reference proteome</keyword>
<evidence type="ECO:0000256" key="1">
    <source>
        <dbReference type="SAM" id="Phobius"/>
    </source>
</evidence>
<keyword evidence="1" id="KW-0812">Transmembrane</keyword>
<dbReference type="InterPro" id="IPR046291">
    <property type="entry name" value="DUF6328"/>
</dbReference>
<dbReference type="Proteomes" id="UP000294894">
    <property type="component" value="Chromosome"/>
</dbReference>
<organism evidence="2 3">
    <name type="scientific">Nocardioides euryhalodurans</name>
    <dbReference type="NCBI Taxonomy" id="2518370"/>
    <lineage>
        <taxon>Bacteria</taxon>
        <taxon>Bacillati</taxon>
        <taxon>Actinomycetota</taxon>
        <taxon>Actinomycetes</taxon>
        <taxon>Propionibacteriales</taxon>
        <taxon>Nocardioidaceae</taxon>
        <taxon>Nocardioides</taxon>
    </lineage>
</organism>
<dbReference type="OrthoDB" id="3625784at2"/>
<feature type="transmembrane region" description="Helical" evidence="1">
    <location>
        <begin position="60"/>
        <end position="80"/>
    </location>
</feature>
<evidence type="ECO:0000313" key="2">
    <source>
        <dbReference type="EMBL" id="QBR93313.1"/>
    </source>
</evidence>
<feature type="transmembrane region" description="Helical" evidence="1">
    <location>
        <begin position="20"/>
        <end position="40"/>
    </location>
</feature>